<gene>
    <name evidence="5" type="ORF">PTSG_05221</name>
</gene>
<evidence type="ECO:0000256" key="3">
    <source>
        <dbReference type="SAM" id="MobiDB-lite"/>
    </source>
</evidence>
<feature type="compositionally biased region" description="Acidic residues" evidence="3">
    <location>
        <begin position="243"/>
        <end position="278"/>
    </location>
</feature>
<dbReference type="Pfam" id="PF14604">
    <property type="entry name" value="SH3_9"/>
    <property type="match status" value="2"/>
</dbReference>
<evidence type="ECO:0000313" key="6">
    <source>
        <dbReference type="Proteomes" id="UP000007799"/>
    </source>
</evidence>
<feature type="region of interest" description="Disordered" evidence="3">
    <location>
        <begin position="210"/>
        <end position="299"/>
    </location>
</feature>
<dbReference type="SUPFAM" id="SSF48371">
    <property type="entry name" value="ARM repeat"/>
    <property type="match status" value="1"/>
</dbReference>
<feature type="compositionally biased region" description="Low complexity" evidence="3">
    <location>
        <begin position="31"/>
        <end position="51"/>
    </location>
</feature>
<evidence type="ECO:0000259" key="4">
    <source>
        <dbReference type="PROSITE" id="PS50002"/>
    </source>
</evidence>
<dbReference type="PROSITE" id="PS50002">
    <property type="entry name" value="SH3"/>
    <property type="match status" value="2"/>
</dbReference>
<dbReference type="Gene3D" id="2.30.30.40">
    <property type="entry name" value="SH3 Domains"/>
    <property type="match status" value="2"/>
</dbReference>
<feature type="domain" description="SH3" evidence="4">
    <location>
        <begin position="362"/>
        <end position="422"/>
    </location>
</feature>
<dbReference type="KEGG" id="sre:PTSG_05221"/>
<dbReference type="GeneID" id="16074378"/>
<feature type="compositionally biased region" description="Basic residues" evidence="3">
    <location>
        <begin position="211"/>
        <end position="237"/>
    </location>
</feature>
<dbReference type="eggNOG" id="KOG3565">
    <property type="taxonomic scope" value="Eukaryota"/>
</dbReference>
<accession>F2UAV1</accession>
<dbReference type="OrthoDB" id="28357at2759"/>
<evidence type="ECO:0000313" key="5">
    <source>
        <dbReference type="EMBL" id="EGD73517.1"/>
    </source>
</evidence>
<reference evidence="5" key="1">
    <citation type="submission" date="2009-08" db="EMBL/GenBank/DDBJ databases">
        <title>Annotation of Salpingoeca rosetta.</title>
        <authorList>
            <consortium name="The Broad Institute Genome Sequencing Platform"/>
            <person name="Russ C."/>
            <person name="Cuomo C."/>
            <person name="Burger G."/>
            <person name="Gray M.W."/>
            <person name="Holland P.W.H."/>
            <person name="King N."/>
            <person name="Lang F.B.F."/>
            <person name="Roger A.J."/>
            <person name="Ruiz-Trillo I."/>
            <person name="Young S.K."/>
            <person name="Zeng Q."/>
            <person name="Gargeya S."/>
            <person name="Alvarado L."/>
            <person name="Berlin A."/>
            <person name="Chapman S.B."/>
            <person name="Chen Z."/>
            <person name="Freedman E."/>
            <person name="Gellesch M."/>
            <person name="Goldberg J."/>
            <person name="Griggs A."/>
            <person name="Gujja S."/>
            <person name="Heilman E."/>
            <person name="Heiman D."/>
            <person name="Howarth C."/>
            <person name="Mehta T."/>
            <person name="Neiman D."/>
            <person name="Pearson M."/>
            <person name="Roberts A."/>
            <person name="Saif S."/>
            <person name="Shea T."/>
            <person name="Shenoy N."/>
            <person name="Sisk P."/>
            <person name="Stolte C."/>
            <person name="Sykes S."/>
            <person name="White J."/>
            <person name="Yandava C."/>
            <person name="Haas B."/>
            <person name="Nusbaum C."/>
            <person name="Birren B."/>
        </authorList>
    </citation>
    <scope>NUCLEOTIDE SEQUENCE [LARGE SCALE GENOMIC DNA]</scope>
    <source>
        <strain evidence="5">ATCC 50818</strain>
    </source>
</reference>
<dbReference type="EMBL" id="GL832966">
    <property type="protein sequence ID" value="EGD73517.1"/>
    <property type="molecule type" value="Genomic_DNA"/>
</dbReference>
<organism evidence="6">
    <name type="scientific">Salpingoeca rosetta (strain ATCC 50818 / BSB-021)</name>
    <dbReference type="NCBI Taxonomy" id="946362"/>
    <lineage>
        <taxon>Eukaryota</taxon>
        <taxon>Choanoflagellata</taxon>
        <taxon>Craspedida</taxon>
        <taxon>Salpingoecidae</taxon>
        <taxon>Salpingoeca</taxon>
    </lineage>
</organism>
<dbReference type="InterPro" id="IPR036028">
    <property type="entry name" value="SH3-like_dom_sf"/>
</dbReference>
<dbReference type="AlphaFoldDB" id="F2UAV1"/>
<proteinExistence type="predicted"/>
<dbReference type="InterPro" id="IPR016024">
    <property type="entry name" value="ARM-type_fold"/>
</dbReference>
<evidence type="ECO:0000256" key="1">
    <source>
        <dbReference type="ARBA" id="ARBA00022443"/>
    </source>
</evidence>
<feature type="compositionally biased region" description="Basic and acidic residues" evidence="3">
    <location>
        <begin position="82"/>
        <end position="103"/>
    </location>
</feature>
<feature type="compositionally biased region" description="Polar residues" evidence="3">
    <location>
        <begin position="67"/>
        <end position="80"/>
    </location>
</feature>
<feature type="region of interest" description="Disordered" evidence="3">
    <location>
        <begin position="18"/>
        <end position="104"/>
    </location>
</feature>
<sequence length="423" mass="47112">MQGVESCNMGCELSAWLNSFTPAPCTPPPVAEFEAPPVLSTQQQQQQQQQQQKKDRPKDRKDLPSDETSSSATEGNSGSTKAGRDKQQKTKDREEEEEDKGKGDAVWLRPQIVVSKKGRANDEYITKTTGRIAGEVSGLATTIGEQTALLEGVNRIYHEYRNQPHFGRADDVLPDLYKHKHEVRANHTRMQCCHAQLAVLEGISLQTALRRSIRRRSSRRTRTRAHARTHAHTHTRARAIAEENADDDDDDDEDDDDDDEGEESEDWDDDDDDDDGDHDDDHHDGGGGVETRVVDSPDLSSGAHVSAVVMFDYLGETKEHISVQSGDVVKLHECVDDGWWRVGHGDAVGLVPRSYLAAFVGNPRKLARTLYAYTAAAEGELSFEADRLIRVTKWNAAPGWTEGEYNGQRGVFPSSYIDRLHTA</sequence>
<dbReference type="SMART" id="SM00326">
    <property type="entry name" value="SH3"/>
    <property type="match status" value="2"/>
</dbReference>
<dbReference type="STRING" id="946362.F2UAV1"/>
<feature type="compositionally biased region" description="Basic and acidic residues" evidence="3">
    <location>
        <begin position="52"/>
        <end position="64"/>
    </location>
</feature>
<protein>
    <recommendedName>
        <fullName evidence="4">SH3 domain-containing protein</fullName>
    </recommendedName>
</protein>
<dbReference type="RefSeq" id="XP_004993799.1">
    <property type="nucleotide sequence ID" value="XM_004993742.1"/>
</dbReference>
<keyword evidence="6" id="KW-1185">Reference proteome</keyword>
<feature type="domain" description="SH3" evidence="4">
    <location>
        <begin position="302"/>
        <end position="361"/>
    </location>
</feature>
<dbReference type="InterPro" id="IPR050384">
    <property type="entry name" value="Endophilin_SH3RF"/>
</dbReference>
<dbReference type="InParanoid" id="F2UAV1"/>
<name>F2UAV1_SALR5</name>
<dbReference type="Proteomes" id="UP000007799">
    <property type="component" value="Unassembled WGS sequence"/>
</dbReference>
<keyword evidence="1 2" id="KW-0728">SH3 domain</keyword>
<dbReference type="InterPro" id="IPR001452">
    <property type="entry name" value="SH3_domain"/>
</dbReference>
<evidence type="ECO:0000256" key="2">
    <source>
        <dbReference type="PROSITE-ProRule" id="PRU00192"/>
    </source>
</evidence>
<dbReference type="SUPFAM" id="SSF50044">
    <property type="entry name" value="SH3-domain"/>
    <property type="match status" value="2"/>
</dbReference>
<dbReference type="PANTHER" id="PTHR14167">
    <property type="entry name" value="SH3 DOMAIN-CONTAINING"/>
    <property type="match status" value="1"/>
</dbReference>